<accession>F4R567</accession>
<evidence type="ECO:0000313" key="3">
    <source>
        <dbReference type="Proteomes" id="UP000001072"/>
    </source>
</evidence>
<protein>
    <submittedName>
        <fullName evidence="2">Uncharacterized protein</fullName>
    </submittedName>
</protein>
<dbReference type="HOGENOM" id="CLU_2171608_0_0_1"/>
<dbReference type="KEGG" id="mlr:MELLADRAFT_89161"/>
<reference evidence="3" key="1">
    <citation type="journal article" date="2011" name="Proc. Natl. Acad. Sci. U.S.A.">
        <title>Obligate biotrophy features unraveled by the genomic analysis of rust fungi.</title>
        <authorList>
            <person name="Duplessis S."/>
            <person name="Cuomo C.A."/>
            <person name="Lin Y.-C."/>
            <person name="Aerts A."/>
            <person name="Tisserant E."/>
            <person name="Veneault-Fourrey C."/>
            <person name="Joly D.L."/>
            <person name="Hacquard S."/>
            <person name="Amselem J."/>
            <person name="Cantarel B.L."/>
            <person name="Chiu R."/>
            <person name="Coutinho P.M."/>
            <person name="Feau N."/>
            <person name="Field M."/>
            <person name="Frey P."/>
            <person name="Gelhaye E."/>
            <person name="Goldberg J."/>
            <person name="Grabherr M.G."/>
            <person name="Kodira C.D."/>
            <person name="Kohler A."/>
            <person name="Kuees U."/>
            <person name="Lindquist E.A."/>
            <person name="Lucas S.M."/>
            <person name="Mago R."/>
            <person name="Mauceli E."/>
            <person name="Morin E."/>
            <person name="Murat C."/>
            <person name="Pangilinan J.L."/>
            <person name="Park R."/>
            <person name="Pearson M."/>
            <person name="Quesneville H."/>
            <person name="Rouhier N."/>
            <person name="Sakthikumar S."/>
            <person name="Salamov A.A."/>
            <person name="Schmutz J."/>
            <person name="Selles B."/>
            <person name="Shapiro H."/>
            <person name="Tanguay P."/>
            <person name="Tuskan G.A."/>
            <person name="Henrissat B."/>
            <person name="Van de Peer Y."/>
            <person name="Rouze P."/>
            <person name="Ellis J.G."/>
            <person name="Dodds P.N."/>
            <person name="Schein J.E."/>
            <person name="Zhong S."/>
            <person name="Hamelin R.C."/>
            <person name="Grigoriev I.V."/>
            <person name="Szabo L.J."/>
            <person name="Martin F."/>
        </authorList>
    </citation>
    <scope>NUCLEOTIDE SEQUENCE [LARGE SCALE GENOMIC DNA]</scope>
    <source>
        <strain evidence="3">98AG31 / pathotype 3-4-7</strain>
    </source>
</reference>
<dbReference type="InParanoid" id="F4R567"/>
<dbReference type="AlphaFoldDB" id="F4R567"/>
<keyword evidence="3" id="KW-1185">Reference proteome</keyword>
<organism evidence="3">
    <name type="scientific">Melampsora larici-populina (strain 98AG31 / pathotype 3-4-7)</name>
    <name type="common">Poplar leaf rust fungus</name>
    <dbReference type="NCBI Taxonomy" id="747676"/>
    <lineage>
        <taxon>Eukaryota</taxon>
        <taxon>Fungi</taxon>
        <taxon>Dikarya</taxon>
        <taxon>Basidiomycota</taxon>
        <taxon>Pucciniomycotina</taxon>
        <taxon>Pucciniomycetes</taxon>
        <taxon>Pucciniales</taxon>
        <taxon>Melampsoraceae</taxon>
        <taxon>Melampsora</taxon>
    </lineage>
</organism>
<feature type="compositionally biased region" description="Basic and acidic residues" evidence="1">
    <location>
        <begin position="90"/>
        <end position="103"/>
    </location>
</feature>
<feature type="region of interest" description="Disordered" evidence="1">
    <location>
        <begin position="90"/>
        <end position="110"/>
    </location>
</feature>
<sequence length="110" mass="12532">MDHLEAKKQTKGWEDEDPAYVARKRVLVDAYIEARCKYYWQLEPVMGQQDKATRLASVNSARRANPDDSLACLGLPADDQPVQEMLDVEDTHGLELRNDDDHSQASNEED</sequence>
<evidence type="ECO:0000313" key="2">
    <source>
        <dbReference type="EMBL" id="EGG12314.1"/>
    </source>
</evidence>
<dbReference type="OrthoDB" id="2511377at2759"/>
<dbReference type="VEuPathDB" id="FungiDB:MELLADRAFT_89161"/>
<proteinExistence type="predicted"/>
<dbReference type="EMBL" id="GL883091">
    <property type="protein sequence ID" value="EGG12314.1"/>
    <property type="molecule type" value="Genomic_DNA"/>
</dbReference>
<dbReference type="RefSeq" id="XP_007404689.1">
    <property type="nucleotide sequence ID" value="XM_007404627.1"/>
</dbReference>
<dbReference type="Proteomes" id="UP000001072">
    <property type="component" value="Unassembled WGS sequence"/>
</dbReference>
<evidence type="ECO:0000256" key="1">
    <source>
        <dbReference type="SAM" id="MobiDB-lite"/>
    </source>
</evidence>
<name>F4R567_MELLP</name>
<gene>
    <name evidence="2" type="ORF">MELLADRAFT_89161</name>
</gene>
<dbReference type="GeneID" id="18935100"/>